<evidence type="ECO:0000313" key="2">
    <source>
        <dbReference type="Proteomes" id="UP001159405"/>
    </source>
</evidence>
<sequence>MAFTQVNVSKQRLVLVQGNNCANPPEECSPAHDKIQDKKCSSLRCFRRRMVFGAGNTSSVFTSTRCVKNVVDDTTGGLVSSKVADIPYEARVGPGYRVGEVYLSAESRQVPVVAPKDQAKRIEHTAGRQGRIYRRVLHSGAEYEVNSETVNAYSSRSANNFQRFLSGYVKF</sequence>
<organism evidence="1 2">
    <name type="scientific">Porites lobata</name>
    <dbReference type="NCBI Taxonomy" id="104759"/>
    <lineage>
        <taxon>Eukaryota</taxon>
        <taxon>Metazoa</taxon>
        <taxon>Cnidaria</taxon>
        <taxon>Anthozoa</taxon>
        <taxon>Hexacorallia</taxon>
        <taxon>Scleractinia</taxon>
        <taxon>Fungiina</taxon>
        <taxon>Poritidae</taxon>
        <taxon>Porites</taxon>
    </lineage>
</organism>
<keyword evidence="2" id="KW-1185">Reference proteome</keyword>
<gene>
    <name evidence="1" type="ORF">PLOB_00020415</name>
</gene>
<name>A0ABN8NJU0_9CNID</name>
<reference evidence="1 2" key="1">
    <citation type="submission" date="2022-05" db="EMBL/GenBank/DDBJ databases">
        <authorList>
            <consortium name="Genoscope - CEA"/>
            <person name="William W."/>
        </authorList>
    </citation>
    <scope>NUCLEOTIDE SEQUENCE [LARGE SCALE GENOMIC DNA]</scope>
</reference>
<accession>A0ABN8NJU0</accession>
<protein>
    <submittedName>
        <fullName evidence="1">Uncharacterized protein</fullName>
    </submittedName>
</protein>
<dbReference type="EMBL" id="CALNXK010000024">
    <property type="protein sequence ID" value="CAH3112091.1"/>
    <property type="molecule type" value="Genomic_DNA"/>
</dbReference>
<proteinExistence type="predicted"/>
<comment type="caution">
    <text evidence="1">The sequence shown here is derived from an EMBL/GenBank/DDBJ whole genome shotgun (WGS) entry which is preliminary data.</text>
</comment>
<dbReference type="Proteomes" id="UP001159405">
    <property type="component" value="Unassembled WGS sequence"/>
</dbReference>
<evidence type="ECO:0000313" key="1">
    <source>
        <dbReference type="EMBL" id="CAH3112091.1"/>
    </source>
</evidence>